<dbReference type="PANTHER" id="PTHR30346:SF26">
    <property type="entry name" value="HYDROGEN PEROXIDE-INDUCIBLE GENES ACTIVATOR"/>
    <property type="match status" value="1"/>
</dbReference>
<feature type="domain" description="HTH lysR-type" evidence="6">
    <location>
        <begin position="1"/>
        <end position="59"/>
    </location>
</feature>
<keyword evidence="2" id="KW-0805">Transcription regulation</keyword>
<dbReference type="SUPFAM" id="SSF46785">
    <property type="entry name" value="Winged helix' DNA-binding domain"/>
    <property type="match status" value="1"/>
</dbReference>
<evidence type="ECO:0000256" key="3">
    <source>
        <dbReference type="ARBA" id="ARBA00023125"/>
    </source>
</evidence>
<comment type="similarity">
    <text evidence="1">Belongs to the LysR transcriptional regulatory family.</text>
</comment>
<dbReference type="PROSITE" id="PS50931">
    <property type="entry name" value="HTH_LYSR"/>
    <property type="match status" value="1"/>
</dbReference>
<dbReference type="InterPro" id="IPR036390">
    <property type="entry name" value="WH_DNA-bd_sf"/>
</dbReference>
<dbReference type="Gene3D" id="3.40.190.10">
    <property type="entry name" value="Periplasmic binding protein-like II"/>
    <property type="match status" value="2"/>
</dbReference>
<dbReference type="InterPro" id="IPR005119">
    <property type="entry name" value="LysR_subst-bd"/>
</dbReference>
<evidence type="ECO:0000313" key="7">
    <source>
        <dbReference type="EMBL" id="VAW11096.1"/>
    </source>
</evidence>
<dbReference type="CDD" id="cd08411">
    <property type="entry name" value="PBP2_OxyR"/>
    <property type="match status" value="1"/>
</dbReference>
<keyword evidence="4" id="KW-0010">Activator</keyword>
<dbReference type="PRINTS" id="PR00039">
    <property type="entry name" value="HTHLYSR"/>
</dbReference>
<evidence type="ECO:0000256" key="5">
    <source>
        <dbReference type="ARBA" id="ARBA00023163"/>
    </source>
</evidence>
<evidence type="ECO:0000256" key="1">
    <source>
        <dbReference type="ARBA" id="ARBA00009437"/>
    </source>
</evidence>
<dbReference type="InterPro" id="IPR000847">
    <property type="entry name" value="LysR_HTH_N"/>
</dbReference>
<reference evidence="7" key="1">
    <citation type="submission" date="2018-06" db="EMBL/GenBank/DDBJ databases">
        <authorList>
            <person name="Zhirakovskaya E."/>
        </authorList>
    </citation>
    <scope>NUCLEOTIDE SEQUENCE</scope>
</reference>
<proteinExistence type="inferred from homology"/>
<accession>A0A3B0TVI7</accession>
<dbReference type="Pfam" id="PF03466">
    <property type="entry name" value="LysR_substrate"/>
    <property type="match status" value="1"/>
</dbReference>
<dbReference type="InterPro" id="IPR036388">
    <property type="entry name" value="WH-like_DNA-bd_sf"/>
</dbReference>
<dbReference type="AlphaFoldDB" id="A0A3B0TVI7"/>
<dbReference type="EMBL" id="UOEM01000028">
    <property type="protein sequence ID" value="VAW11096.1"/>
    <property type="molecule type" value="Genomic_DNA"/>
</dbReference>
<dbReference type="GO" id="GO:0003700">
    <property type="term" value="F:DNA-binding transcription factor activity"/>
    <property type="evidence" value="ECO:0007669"/>
    <property type="project" value="InterPro"/>
</dbReference>
<sequence length="297" mass="31968">MTTLKQFRYFAALAETRHFGAAADRCSVTQPALSVQIKALERELGFPLVERRASGAVLTVEGEEVARRARAILAANRDLTDYALHRTKLATGPLRLGAIPSIAPYLMPGVLQATAARYPALDLSLRESITENLVDALVAGDLDVIVVALPINHPDIETVALFTDIFLLAEPVSRPMRERPPTFADIAGDRLLLLEEGHCLREQALSLCSTDGDGGGVGFGASSLATILQMVAGGYGVTLLPEMAKGREMRGGLAVRLTRFAAPEPGRGIGLAWRARSPRREDFLALADLFPHHAVED</sequence>
<keyword evidence="3" id="KW-0238">DNA-binding</keyword>
<keyword evidence="5" id="KW-0804">Transcription</keyword>
<dbReference type="SUPFAM" id="SSF53850">
    <property type="entry name" value="Periplasmic binding protein-like II"/>
    <property type="match status" value="1"/>
</dbReference>
<gene>
    <name evidence="7" type="ORF">MNBD_ALPHA09-995</name>
</gene>
<dbReference type="PANTHER" id="PTHR30346">
    <property type="entry name" value="TRANSCRIPTIONAL DUAL REGULATOR HCAR-RELATED"/>
    <property type="match status" value="1"/>
</dbReference>
<dbReference type="GO" id="GO:0032993">
    <property type="term" value="C:protein-DNA complex"/>
    <property type="evidence" value="ECO:0007669"/>
    <property type="project" value="TreeGrafter"/>
</dbReference>
<dbReference type="Gene3D" id="1.10.10.10">
    <property type="entry name" value="Winged helix-like DNA-binding domain superfamily/Winged helix DNA-binding domain"/>
    <property type="match status" value="1"/>
</dbReference>
<evidence type="ECO:0000256" key="2">
    <source>
        <dbReference type="ARBA" id="ARBA00023015"/>
    </source>
</evidence>
<organism evidence="7">
    <name type="scientific">hydrothermal vent metagenome</name>
    <dbReference type="NCBI Taxonomy" id="652676"/>
    <lineage>
        <taxon>unclassified sequences</taxon>
        <taxon>metagenomes</taxon>
        <taxon>ecological metagenomes</taxon>
    </lineage>
</organism>
<evidence type="ECO:0000256" key="4">
    <source>
        <dbReference type="ARBA" id="ARBA00023159"/>
    </source>
</evidence>
<dbReference type="Pfam" id="PF00126">
    <property type="entry name" value="HTH_1"/>
    <property type="match status" value="1"/>
</dbReference>
<evidence type="ECO:0000259" key="6">
    <source>
        <dbReference type="PROSITE" id="PS50931"/>
    </source>
</evidence>
<protein>
    <submittedName>
        <fullName evidence="7">Hydrogen peroxide-inducible genes activator =&gt; OxyR</fullName>
    </submittedName>
</protein>
<name>A0A3B0TVI7_9ZZZZ</name>
<dbReference type="GO" id="GO:0003677">
    <property type="term" value="F:DNA binding"/>
    <property type="evidence" value="ECO:0007669"/>
    <property type="project" value="UniProtKB-KW"/>
</dbReference>
<dbReference type="FunFam" id="1.10.10.10:FF:000001">
    <property type="entry name" value="LysR family transcriptional regulator"/>
    <property type="match status" value="1"/>
</dbReference>